<dbReference type="GO" id="GO:0005737">
    <property type="term" value="C:cytoplasm"/>
    <property type="evidence" value="ECO:0007669"/>
    <property type="project" value="InterPro"/>
</dbReference>
<dbReference type="OrthoDB" id="9804774at2"/>
<dbReference type="PRINTS" id="PR00081">
    <property type="entry name" value="GDHRDH"/>
</dbReference>
<dbReference type="FunFam" id="3.40.50.720:FF:000173">
    <property type="entry name" value="3-oxoacyl-[acyl-carrier protein] reductase"/>
    <property type="match status" value="1"/>
</dbReference>
<dbReference type="NCBIfam" id="NF009466">
    <property type="entry name" value="PRK12826.1-2"/>
    <property type="match status" value="1"/>
</dbReference>
<dbReference type="Gene3D" id="3.40.50.720">
    <property type="entry name" value="NAD(P)-binding Rossmann-like Domain"/>
    <property type="match status" value="1"/>
</dbReference>
<gene>
    <name evidence="4" type="primary">phbB</name>
    <name evidence="4" type="ORF">EQU50_07735</name>
</gene>
<dbReference type="NCBIfam" id="NF009464">
    <property type="entry name" value="PRK12824.1"/>
    <property type="match status" value="1"/>
</dbReference>
<sequence length="240" mass="25906">MNKLAVVTGGTRGIGAAISQDLKAKGYRVIANYHTNHEAAQNFAAQHDVVVQSWDVSDAKACQDHMQQIQKEHGPTEILVHNAGITRDGFLHKMPVYNWQAVIQTNLNSCFHMAQAVLESMRENNFGRIVLISSVNALKGQRGQTNYCAAKAGIIGFAKALALESALKNITVNVVAPGYVDTEMVQAISQPILEKIIQQIPKGRLAQANEIAHAVGFLVSDAAAYITGETLNVNGGLYLS</sequence>
<evidence type="ECO:0000313" key="5">
    <source>
        <dbReference type="Proteomes" id="UP000293550"/>
    </source>
</evidence>
<reference evidence="4 5" key="1">
    <citation type="submission" date="2018-10" db="EMBL/GenBank/DDBJ databases">
        <title>An updated phylogeny of the Alphaproteobacteria reveals that the parasitic Rickettsiales and Holosporales have independent origins.</title>
        <authorList>
            <person name="Munoz-Gomez S.A."/>
            <person name="Hess S."/>
            <person name="Burger G."/>
            <person name="Lang B.F."/>
            <person name="Susko E."/>
            <person name="Slamovits C.H."/>
            <person name="Roger A.J."/>
        </authorList>
    </citation>
    <scope>NUCLEOTIDE SEQUENCE [LARGE SCALE GENOMIC DNA]</scope>
    <source>
        <strain evidence="4">HOLO01</strain>
    </source>
</reference>
<dbReference type="GO" id="GO:0042619">
    <property type="term" value="P:poly-hydroxybutyrate biosynthetic process"/>
    <property type="evidence" value="ECO:0007669"/>
    <property type="project" value="InterPro"/>
</dbReference>
<dbReference type="EC" id="1.1.1.36" evidence="4"/>
<dbReference type="InterPro" id="IPR057326">
    <property type="entry name" value="KR_dom"/>
</dbReference>
<dbReference type="NCBIfam" id="TIGR01829">
    <property type="entry name" value="AcAcCoA_reduct"/>
    <property type="match status" value="1"/>
</dbReference>
<dbReference type="PRINTS" id="PR00080">
    <property type="entry name" value="SDRFAMILY"/>
</dbReference>
<dbReference type="SMART" id="SM00822">
    <property type="entry name" value="PKS_KR"/>
    <property type="match status" value="1"/>
</dbReference>
<dbReference type="InterPro" id="IPR050259">
    <property type="entry name" value="SDR"/>
</dbReference>
<keyword evidence="5" id="KW-1185">Reference proteome</keyword>
<dbReference type="InterPro" id="IPR020904">
    <property type="entry name" value="Sc_DH/Rdtase_CS"/>
</dbReference>
<dbReference type="Proteomes" id="UP000293550">
    <property type="component" value="Unassembled WGS sequence"/>
</dbReference>
<dbReference type="PANTHER" id="PTHR42879">
    <property type="entry name" value="3-OXOACYL-(ACYL-CARRIER-PROTEIN) REDUCTASE"/>
    <property type="match status" value="1"/>
</dbReference>
<proteinExistence type="inferred from homology"/>
<protein>
    <submittedName>
        <fullName evidence="4">Acetoacetyl-CoA reductase</fullName>
        <ecNumber evidence="4">1.1.1.36</ecNumber>
    </submittedName>
</protein>
<dbReference type="Pfam" id="PF13561">
    <property type="entry name" value="adh_short_C2"/>
    <property type="match status" value="1"/>
</dbReference>
<dbReference type="AlphaFoldDB" id="A0A4Q7DF10"/>
<keyword evidence="2 4" id="KW-0560">Oxidoreductase</keyword>
<dbReference type="PROSITE" id="PS00061">
    <property type="entry name" value="ADH_SHORT"/>
    <property type="match status" value="1"/>
</dbReference>
<dbReference type="GO" id="GO:0032787">
    <property type="term" value="P:monocarboxylic acid metabolic process"/>
    <property type="evidence" value="ECO:0007669"/>
    <property type="project" value="UniProtKB-ARBA"/>
</dbReference>
<evidence type="ECO:0000256" key="2">
    <source>
        <dbReference type="ARBA" id="ARBA00023002"/>
    </source>
</evidence>
<evidence type="ECO:0000313" key="4">
    <source>
        <dbReference type="EMBL" id="RZI45273.1"/>
    </source>
</evidence>
<comment type="similarity">
    <text evidence="1">Belongs to the short-chain dehydrogenases/reductases (SDR) family.</text>
</comment>
<dbReference type="RefSeq" id="WP_130154552.1">
    <property type="nucleotide sequence ID" value="NZ_SCFB01000020.1"/>
</dbReference>
<evidence type="ECO:0000259" key="3">
    <source>
        <dbReference type="SMART" id="SM00822"/>
    </source>
</evidence>
<dbReference type="EMBL" id="SCFB01000020">
    <property type="protein sequence ID" value="RZI45273.1"/>
    <property type="molecule type" value="Genomic_DNA"/>
</dbReference>
<dbReference type="InterPro" id="IPR011283">
    <property type="entry name" value="Acetoacetyl-CoA_reductase"/>
</dbReference>
<name>A0A4Q7DF10_9PROT</name>
<feature type="domain" description="Ketoreductase" evidence="3">
    <location>
        <begin position="3"/>
        <end position="183"/>
    </location>
</feature>
<comment type="caution">
    <text evidence="4">The sequence shown here is derived from an EMBL/GenBank/DDBJ whole genome shotgun (WGS) entry which is preliminary data.</text>
</comment>
<dbReference type="CDD" id="cd05333">
    <property type="entry name" value="BKR_SDR_c"/>
    <property type="match status" value="1"/>
</dbReference>
<dbReference type="InterPro" id="IPR002347">
    <property type="entry name" value="SDR_fam"/>
</dbReference>
<evidence type="ECO:0000256" key="1">
    <source>
        <dbReference type="ARBA" id="ARBA00006484"/>
    </source>
</evidence>
<dbReference type="PANTHER" id="PTHR42879:SF2">
    <property type="entry name" value="3-OXOACYL-[ACYL-CARRIER-PROTEIN] REDUCTASE FABG"/>
    <property type="match status" value="1"/>
</dbReference>
<dbReference type="GO" id="GO:0018454">
    <property type="term" value="F:acetoacetyl-CoA reductase activity"/>
    <property type="evidence" value="ECO:0007669"/>
    <property type="project" value="UniProtKB-EC"/>
</dbReference>
<dbReference type="SUPFAM" id="SSF51735">
    <property type="entry name" value="NAD(P)-binding Rossmann-fold domains"/>
    <property type="match status" value="1"/>
</dbReference>
<accession>A0A4Q7DF10</accession>
<organism evidence="4 5">
    <name type="scientific">Candidatus Finniella inopinata</name>
    <dbReference type="NCBI Taxonomy" id="1696036"/>
    <lineage>
        <taxon>Bacteria</taxon>
        <taxon>Pseudomonadati</taxon>
        <taxon>Pseudomonadota</taxon>
        <taxon>Alphaproteobacteria</taxon>
        <taxon>Holosporales</taxon>
        <taxon>Candidatus Paracaedibacteraceae</taxon>
        <taxon>Candidatus Finniella</taxon>
    </lineage>
</organism>
<dbReference type="InterPro" id="IPR036291">
    <property type="entry name" value="NAD(P)-bd_dom_sf"/>
</dbReference>